<dbReference type="PATRIC" id="fig|216942.3.peg.630"/>
<feature type="transmembrane region" description="Helical" evidence="1">
    <location>
        <begin position="6"/>
        <end position="28"/>
    </location>
</feature>
<dbReference type="RefSeq" id="WP_075058351.1">
    <property type="nucleotide sequence ID" value="NZ_CP012357.1"/>
</dbReference>
<reference evidence="2 3" key="1">
    <citation type="journal article" date="2015" name="Genome Announc.">
        <title>Complete Genome Sequence of Spiroplasma litorale TN-1T (DSM 21781), a Bacterium Isolated from a Green-Eyed Horsefly (Tabanus nigrovittatus).</title>
        <authorList>
            <person name="Lo W.S."/>
            <person name="Lai Y.C."/>
            <person name="Lien Y.W."/>
            <person name="Wang T.H."/>
            <person name="Kuo C.H."/>
        </authorList>
    </citation>
    <scope>NUCLEOTIDE SEQUENCE [LARGE SCALE GENOMIC DNA]</scope>
    <source>
        <strain evidence="2 3">TN-1</strain>
    </source>
</reference>
<gene>
    <name evidence="2" type="ORF">SLITO_v1c06210</name>
</gene>
<evidence type="ECO:0000313" key="3">
    <source>
        <dbReference type="Proteomes" id="UP000067476"/>
    </source>
</evidence>
<organism evidence="2 3">
    <name type="scientific">Spiroplasma litorale</name>
    <dbReference type="NCBI Taxonomy" id="216942"/>
    <lineage>
        <taxon>Bacteria</taxon>
        <taxon>Bacillati</taxon>
        <taxon>Mycoplasmatota</taxon>
        <taxon>Mollicutes</taxon>
        <taxon>Entomoplasmatales</taxon>
        <taxon>Spiroplasmataceae</taxon>
        <taxon>Spiroplasma</taxon>
    </lineage>
</organism>
<dbReference type="Proteomes" id="UP000067476">
    <property type="component" value="Chromosome"/>
</dbReference>
<evidence type="ECO:0000256" key="1">
    <source>
        <dbReference type="SAM" id="Phobius"/>
    </source>
</evidence>
<evidence type="ECO:0000313" key="2">
    <source>
        <dbReference type="EMBL" id="AKX34253.1"/>
    </source>
</evidence>
<keyword evidence="1" id="KW-0472">Membrane</keyword>
<keyword evidence="1" id="KW-0812">Transmembrane</keyword>
<dbReference type="AlphaFoldDB" id="A0A0K1W265"/>
<dbReference type="EMBL" id="CP012357">
    <property type="protein sequence ID" value="AKX34253.1"/>
    <property type="molecule type" value="Genomic_DNA"/>
</dbReference>
<dbReference type="OrthoDB" id="9997207at2"/>
<keyword evidence="3" id="KW-1185">Reference proteome</keyword>
<sequence length="141" mass="16786">METWQIVLLIISVVIIVVTLTLTIGYLIHSYCVATLNKYKQIYIDRALEEVNKEYYEFKIEENYNNLMKILSREILDKRSSFKIRDSVINDGPKKRVQLKNIILDKIKLDYNSDKEINNSSKCFLKHTNLINREKQQQEKK</sequence>
<dbReference type="STRING" id="216942.SLITO_v1c06210"/>
<name>A0A0K1W265_9MOLU</name>
<keyword evidence="1" id="KW-1133">Transmembrane helix</keyword>
<proteinExistence type="predicted"/>
<protein>
    <submittedName>
        <fullName evidence="2">Uncharacterized protein</fullName>
    </submittedName>
</protein>
<accession>A0A0K1W265</accession>
<dbReference type="KEGG" id="sll:SLITO_v1c06210"/>